<name>Q1YDH5_AURMS</name>
<dbReference type="InterPro" id="IPR007936">
    <property type="entry name" value="VapE-like_dom"/>
</dbReference>
<dbReference type="Pfam" id="PF08707">
    <property type="entry name" value="PriCT_2"/>
    <property type="match status" value="1"/>
</dbReference>
<evidence type="ECO:0000259" key="1">
    <source>
        <dbReference type="Pfam" id="PF05272"/>
    </source>
</evidence>
<evidence type="ECO:0000313" key="3">
    <source>
        <dbReference type="EMBL" id="EAS48322.1"/>
    </source>
</evidence>
<dbReference type="EMBL" id="AAPJ01000013">
    <property type="protein sequence ID" value="EAS48322.1"/>
    <property type="molecule type" value="Genomic_DNA"/>
</dbReference>
<organism evidence="3 4">
    <name type="scientific">Aurantimonas manganoxydans (strain ATCC BAA-1229 / DSM 21871 / SI85-9A1)</name>
    <dbReference type="NCBI Taxonomy" id="287752"/>
    <lineage>
        <taxon>Bacteria</taxon>
        <taxon>Pseudomonadati</taxon>
        <taxon>Pseudomonadota</taxon>
        <taxon>Alphaproteobacteria</taxon>
        <taxon>Hyphomicrobiales</taxon>
        <taxon>Aurantimonadaceae</taxon>
        <taxon>Aurantimonas</taxon>
    </lineage>
</organism>
<dbReference type="PANTHER" id="PTHR34985:SF1">
    <property type="entry name" value="SLR0554 PROTEIN"/>
    <property type="match status" value="1"/>
</dbReference>
<dbReference type="GO" id="GO:0016817">
    <property type="term" value="F:hydrolase activity, acting on acid anhydrides"/>
    <property type="evidence" value="ECO:0007669"/>
    <property type="project" value="InterPro"/>
</dbReference>
<dbReference type="HOGENOM" id="CLU_646917_0_0_5"/>
<gene>
    <name evidence="3" type="ORF">SI859A1_00092</name>
</gene>
<dbReference type="AlphaFoldDB" id="Q1YDH5"/>
<dbReference type="Proteomes" id="UP000000321">
    <property type="component" value="Unassembled WGS sequence"/>
</dbReference>
<dbReference type="PANTHER" id="PTHR34985">
    <property type="entry name" value="SLR0554 PROTEIN"/>
    <property type="match status" value="1"/>
</dbReference>
<proteinExistence type="predicted"/>
<feature type="domain" description="Primase C-terminal 2" evidence="2">
    <location>
        <begin position="2"/>
        <end position="75"/>
    </location>
</feature>
<sequence>MAHQALQSISPSDLDYGQWRDTTAAFRQCATGHDVDEPAVRLAWDHWCSQFPNNDLAANDKLWRSFDRGTQLGWSYLRSNAKSDVKAELIFGSPQTRELAPPSANPLDEPLFGKLVGSAVSTELAAYFKNYALPLGYDLFRKRMTKTAPMPWDRHWHDRDAQWSDEDEIYLQAWFHRHELKPTMEAVRNAAVISAHRNEFNPITDYLERVRWDGTERLDAMLERYFLASNTAFARLISPKFLIGMIARAYQPGCKRDEVLILEGAQGIGKSTALNVIAGDEYFSDSLPNMHDKDAAQHLQGLWIVEIAELASMGRSEVEDIKRFLGTRIDKYRPPYGVRPIESPRTAVFAATTNSDQYLKDDTGNRRFWPVRCAGPIDIHGLVRDRDQLFAEAVQRYRQSATWHLSGAEEAVAAQEQIVSHHVV</sequence>
<reference evidence="3 4" key="1">
    <citation type="journal article" date="2008" name="Appl. Environ. Microbiol.">
        <title>Genomic insights into Mn(II) oxidation by the marine alphaproteobacterium Aurantimonas sp. strain SI85-9A1.</title>
        <authorList>
            <person name="Dick G.J."/>
            <person name="Podell S."/>
            <person name="Johnson H.A."/>
            <person name="Rivera-Espinoza Y."/>
            <person name="Bernier-Latmani R."/>
            <person name="McCarthy J.K."/>
            <person name="Torpey J.W."/>
            <person name="Clement B.G."/>
            <person name="Gaasterland T."/>
            <person name="Tebo B.M."/>
        </authorList>
    </citation>
    <scope>NUCLEOTIDE SEQUENCE [LARGE SCALE GENOMIC DNA]</scope>
    <source>
        <strain evidence="3 4">SI85-9A1</strain>
    </source>
</reference>
<accession>Q1YDH5</accession>
<feature type="domain" description="Virulence-associated protein E-like" evidence="1">
    <location>
        <begin position="207"/>
        <end position="417"/>
    </location>
</feature>
<protein>
    <submittedName>
        <fullName evidence="3">Putative virulence-associated protein E</fullName>
    </submittedName>
</protein>
<dbReference type="BioCyc" id="AURANTIMONAS:SI859A1_00092-MONOMER"/>
<evidence type="ECO:0000259" key="2">
    <source>
        <dbReference type="Pfam" id="PF08707"/>
    </source>
</evidence>
<keyword evidence="4" id="KW-1185">Reference proteome</keyword>
<evidence type="ECO:0000313" key="4">
    <source>
        <dbReference type="Proteomes" id="UP000000321"/>
    </source>
</evidence>
<comment type="caution">
    <text evidence="3">The sequence shown here is derived from an EMBL/GenBank/DDBJ whole genome shotgun (WGS) entry which is preliminary data.</text>
</comment>
<dbReference type="Pfam" id="PF05272">
    <property type="entry name" value="VapE-like_dom"/>
    <property type="match status" value="1"/>
</dbReference>
<dbReference type="InterPro" id="IPR014819">
    <property type="entry name" value="PriCT_2"/>
</dbReference>